<proteinExistence type="predicted"/>
<name>A0ABQ9XN74_9EUKA</name>
<dbReference type="Proteomes" id="UP001281761">
    <property type="component" value="Unassembled WGS sequence"/>
</dbReference>
<dbReference type="EMBL" id="JARBJD010000085">
    <property type="protein sequence ID" value="KAK2953857.1"/>
    <property type="molecule type" value="Genomic_DNA"/>
</dbReference>
<keyword evidence="2" id="KW-1185">Reference proteome</keyword>
<gene>
    <name evidence="1" type="ORF">BLNAU_11117</name>
</gene>
<sequence>MSGEVLKLTSVKMALSFSGSPPVIIQNSLSIRLDKTTIMFKQTSALPLQLALLDRVLSEAYKRRSHSRGIERLPPRTHLVRVRHSDRRPGKIRPVLHAVGVGGGQEGCNDFYNFDGLQTRGVWFLLMIVASSPSDLLSGLTPALDDAAHLKGPKYAKCPNQRTCLRNFGPADVLIGWLDYHVRVEESLELFPHPALDDAAHLKDPKSTEYPFHRTGLRNFGPADVLIGWLDYHVRVGNVRDDDDVSPQKLVYGGTVTDSLKGMTITSTVMWTSQRGRNCPDALVFSDWRL</sequence>
<evidence type="ECO:0000313" key="1">
    <source>
        <dbReference type="EMBL" id="KAK2953857.1"/>
    </source>
</evidence>
<accession>A0ABQ9XN74</accession>
<evidence type="ECO:0000313" key="2">
    <source>
        <dbReference type="Proteomes" id="UP001281761"/>
    </source>
</evidence>
<comment type="caution">
    <text evidence="1">The sequence shown here is derived from an EMBL/GenBank/DDBJ whole genome shotgun (WGS) entry which is preliminary data.</text>
</comment>
<reference evidence="1 2" key="1">
    <citation type="journal article" date="2022" name="bioRxiv">
        <title>Genomics of Preaxostyla Flagellates Illuminates Evolutionary Transitions and the Path Towards Mitochondrial Loss.</title>
        <authorList>
            <person name="Novak L.V.F."/>
            <person name="Treitli S.C."/>
            <person name="Pyrih J."/>
            <person name="Halakuc P."/>
            <person name="Pipaliya S.V."/>
            <person name="Vacek V."/>
            <person name="Brzon O."/>
            <person name="Soukal P."/>
            <person name="Eme L."/>
            <person name="Dacks J.B."/>
            <person name="Karnkowska A."/>
            <person name="Elias M."/>
            <person name="Hampl V."/>
        </authorList>
    </citation>
    <scope>NUCLEOTIDE SEQUENCE [LARGE SCALE GENOMIC DNA]</scope>
    <source>
        <strain evidence="1">NAU3</strain>
        <tissue evidence="1">Gut</tissue>
    </source>
</reference>
<protein>
    <submittedName>
        <fullName evidence="1">Uncharacterized protein</fullName>
    </submittedName>
</protein>
<organism evidence="1 2">
    <name type="scientific">Blattamonas nauphoetae</name>
    <dbReference type="NCBI Taxonomy" id="2049346"/>
    <lineage>
        <taxon>Eukaryota</taxon>
        <taxon>Metamonada</taxon>
        <taxon>Preaxostyla</taxon>
        <taxon>Oxymonadida</taxon>
        <taxon>Blattamonas</taxon>
    </lineage>
</organism>